<dbReference type="GO" id="GO:0031982">
    <property type="term" value="C:vesicle"/>
    <property type="evidence" value="ECO:0007669"/>
    <property type="project" value="TreeGrafter"/>
</dbReference>
<protein>
    <submittedName>
        <fullName evidence="2 3">Tyrosine-protein phosphatase auxilin</fullName>
    </submittedName>
</protein>
<dbReference type="SUPFAM" id="SSF46565">
    <property type="entry name" value="Chaperone J-domain"/>
    <property type="match status" value="1"/>
</dbReference>
<dbReference type="Gene3D" id="1.10.287.110">
    <property type="entry name" value="DnaJ domain"/>
    <property type="match status" value="1"/>
</dbReference>
<accession>A0A6P4FJI7</accession>
<dbReference type="RefSeq" id="XP_016990029.1">
    <property type="nucleotide sequence ID" value="XM_017134540.1"/>
</dbReference>
<dbReference type="GO" id="GO:0072318">
    <property type="term" value="P:clathrin coat disassembly"/>
    <property type="evidence" value="ECO:0007669"/>
    <property type="project" value="TreeGrafter"/>
</dbReference>
<dbReference type="CDD" id="cd06257">
    <property type="entry name" value="DnaJ"/>
    <property type="match status" value="1"/>
</dbReference>
<evidence type="ECO:0000313" key="2">
    <source>
        <dbReference type="RefSeq" id="XP_016990027.1"/>
    </source>
</evidence>
<evidence type="ECO:0000259" key="1">
    <source>
        <dbReference type="PROSITE" id="PS50076"/>
    </source>
</evidence>
<gene>
    <name evidence="2 3" type="primary">LOC108052200</name>
</gene>
<dbReference type="PANTHER" id="PTHR23172">
    <property type="entry name" value="AUXILIN/CYCLIN G-ASSOCIATED KINASE-RELATED"/>
    <property type="match status" value="1"/>
</dbReference>
<dbReference type="AlphaFoldDB" id="A0A6P4FJI7"/>
<proteinExistence type="predicted"/>
<evidence type="ECO:0000313" key="3">
    <source>
        <dbReference type="RefSeq" id="XP_016990029.1"/>
    </source>
</evidence>
<dbReference type="GO" id="GO:0072583">
    <property type="term" value="P:clathrin-dependent endocytosis"/>
    <property type="evidence" value="ECO:0007669"/>
    <property type="project" value="TreeGrafter"/>
</dbReference>
<dbReference type="PANTHER" id="PTHR23172:SF19">
    <property type="entry name" value="J DOMAIN-CONTAINING PROTEIN"/>
    <property type="match status" value="1"/>
</dbReference>
<dbReference type="Pfam" id="PF00226">
    <property type="entry name" value="DnaJ"/>
    <property type="match status" value="1"/>
</dbReference>
<dbReference type="GO" id="GO:0005737">
    <property type="term" value="C:cytoplasm"/>
    <property type="evidence" value="ECO:0007669"/>
    <property type="project" value="TreeGrafter"/>
</dbReference>
<dbReference type="RefSeq" id="XP_016990027.1">
    <property type="nucleotide sequence ID" value="XM_017134538.1"/>
</dbReference>
<dbReference type="OrthoDB" id="1717591at2759"/>
<dbReference type="PROSITE" id="PS50076">
    <property type="entry name" value="DNAJ_2"/>
    <property type="match status" value="1"/>
</dbReference>
<reference evidence="2 3" key="1">
    <citation type="submission" date="2025-04" db="UniProtKB">
        <authorList>
            <consortium name="RefSeq"/>
        </authorList>
    </citation>
    <scope>IDENTIFICATION</scope>
</reference>
<dbReference type="GO" id="GO:0030276">
    <property type="term" value="F:clathrin binding"/>
    <property type="evidence" value="ECO:0007669"/>
    <property type="project" value="TreeGrafter"/>
</dbReference>
<dbReference type="InterPro" id="IPR036869">
    <property type="entry name" value="J_dom_sf"/>
</dbReference>
<sequence>MKTEKVHITKWSNGKDIRSLLCSLQTVLWQNANWQPLMMSTLNTLVEVKKAYRHACVAVHPDKNNGTENEEIAKLIFIELNNAWTDFEKNPTALDEFGLVRNWC</sequence>
<organism evidence="2">
    <name type="scientific">Drosophila rhopaloa</name>
    <name type="common">Fruit fly</name>
    <dbReference type="NCBI Taxonomy" id="1041015"/>
    <lineage>
        <taxon>Eukaryota</taxon>
        <taxon>Metazoa</taxon>
        <taxon>Ecdysozoa</taxon>
        <taxon>Arthropoda</taxon>
        <taxon>Hexapoda</taxon>
        <taxon>Insecta</taxon>
        <taxon>Pterygota</taxon>
        <taxon>Neoptera</taxon>
        <taxon>Endopterygota</taxon>
        <taxon>Diptera</taxon>
        <taxon>Brachycera</taxon>
        <taxon>Muscomorpha</taxon>
        <taxon>Ephydroidea</taxon>
        <taxon>Drosophilidae</taxon>
        <taxon>Drosophila</taxon>
        <taxon>Sophophora</taxon>
    </lineage>
</organism>
<feature type="domain" description="J" evidence="1">
    <location>
        <begin position="32"/>
        <end position="98"/>
    </location>
</feature>
<name>A0A6P4FJI7_DRORH</name>
<dbReference type="InterPro" id="IPR001623">
    <property type="entry name" value="DnaJ_domain"/>
</dbReference>